<evidence type="ECO:0008006" key="4">
    <source>
        <dbReference type="Google" id="ProtNLM"/>
    </source>
</evidence>
<feature type="transmembrane region" description="Helical" evidence="1">
    <location>
        <begin position="168"/>
        <end position="189"/>
    </location>
</feature>
<evidence type="ECO:0000313" key="2">
    <source>
        <dbReference type="EMBL" id="MEA5456470.1"/>
    </source>
</evidence>
<gene>
    <name evidence="2" type="ORF">SPF06_17200</name>
</gene>
<evidence type="ECO:0000313" key="3">
    <source>
        <dbReference type="Proteomes" id="UP001304769"/>
    </source>
</evidence>
<feature type="transmembrane region" description="Helical" evidence="1">
    <location>
        <begin position="212"/>
        <end position="236"/>
    </location>
</feature>
<reference evidence="2 3" key="1">
    <citation type="submission" date="2023-12" db="EMBL/GenBank/DDBJ databases">
        <title>Sinomonas terricola sp. nov, isolated from litchi orchard soil in Guangdong, PR China.</title>
        <authorList>
            <person name="Jiaxin W."/>
            <person name="Yang Z."/>
            <person name="Honghui Z."/>
        </authorList>
    </citation>
    <scope>NUCLEOTIDE SEQUENCE [LARGE SCALE GENOMIC DNA]</scope>
    <source>
        <strain evidence="2 3">JGH33</strain>
    </source>
</reference>
<feature type="transmembrane region" description="Helical" evidence="1">
    <location>
        <begin position="610"/>
        <end position="630"/>
    </location>
</feature>
<accession>A0ABU5TAB9</accession>
<dbReference type="RefSeq" id="WP_323280359.1">
    <property type="nucleotide sequence ID" value="NZ_JAYGGQ010000014.1"/>
</dbReference>
<proteinExistence type="predicted"/>
<evidence type="ECO:0000256" key="1">
    <source>
        <dbReference type="SAM" id="Phobius"/>
    </source>
</evidence>
<name>A0ABU5TAB9_9MICC</name>
<keyword evidence="3" id="KW-1185">Reference proteome</keyword>
<keyword evidence="1" id="KW-0472">Membrane</keyword>
<keyword evidence="1" id="KW-1133">Transmembrane helix</keyword>
<comment type="caution">
    <text evidence="2">The sequence shown here is derived from an EMBL/GenBank/DDBJ whole genome shotgun (WGS) entry which is preliminary data.</text>
</comment>
<feature type="transmembrane region" description="Helical" evidence="1">
    <location>
        <begin position="248"/>
        <end position="274"/>
    </location>
</feature>
<sequence>MLKALVRITSFGIAIFLSTLSGIVITTEEGAFPWKTEFIASLDFTHSQVSKDQAIAEFGSLADRTGLRIAKVVPDPNDFFNSRSLYVFGSAGPSEPQDIDWFKPGMRGQLHPARDLGAAALNGPHVYSGSPEAIAEFIAWVDAHGIDRNVMPKKTSDILAQALLETGAWLTFLTCVILAGTMVVAWYVLRAKARALKVLNGTRTARIVAEDLVSLVSSFAGPAIAAVLVSIVSVAIQGKATHLADFLAVLGLFLAAAVGGMMLCALVIGSMTWPSVDGIASRQPPERHFRASSEVLKAATLVLVAVMLPVLGASIAEATNLSNQNAKWQVLKDNVSLRFGLGGMTPDEFGRTYDKPLRDMVAAASEAGNLSFSYALAPRSGTDPERRNRAEVGGFDCIVLVNSDYLRRISPLVGSDATGANALGSAGERVDFESLPEEVRMAWGEQFSLWNRAGINLNGAAESLTYYRYVGREPFPALPPGPGEMAHFRNPLIVVADNPADAFTDDNIEAFLSSGNLTFTDAGWVGDYLQSSPLIAVVLSVDRISDAALYNSQLQNQSAGLKTLSFALVLLALTMSIAVSAMVYAISRSKRLFAQRTAGWPWLQSLARRIAWEAALSAALAIAMFFALGGGKRPEVLWTLAGIPLYLAMSIALHLVFARGVFVKVLARRA</sequence>
<feature type="transmembrane region" description="Helical" evidence="1">
    <location>
        <begin position="636"/>
        <end position="662"/>
    </location>
</feature>
<keyword evidence="1" id="KW-0812">Transmembrane</keyword>
<protein>
    <recommendedName>
        <fullName evidence="4">ABC3 transporter permease protein domain-containing protein</fullName>
    </recommendedName>
</protein>
<organism evidence="2 3">
    <name type="scientific">Sinomonas terricola</name>
    <dbReference type="NCBI Taxonomy" id="3110330"/>
    <lineage>
        <taxon>Bacteria</taxon>
        <taxon>Bacillati</taxon>
        <taxon>Actinomycetota</taxon>
        <taxon>Actinomycetes</taxon>
        <taxon>Micrococcales</taxon>
        <taxon>Micrococcaceae</taxon>
        <taxon>Sinomonas</taxon>
    </lineage>
</organism>
<feature type="transmembrane region" description="Helical" evidence="1">
    <location>
        <begin position="564"/>
        <end position="586"/>
    </location>
</feature>
<dbReference type="Proteomes" id="UP001304769">
    <property type="component" value="Unassembled WGS sequence"/>
</dbReference>
<dbReference type="EMBL" id="JAYGGQ010000014">
    <property type="protein sequence ID" value="MEA5456470.1"/>
    <property type="molecule type" value="Genomic_DNA"/>
</dbReference>